<evidence type="ECO:0000313" key="5">
    <source>
        <dbReference type="Proteomes" id="UP000244722"/>
    </source>
</evidence>
<feature type="compositionally biased region" description="Polar residues" evidence="2">
    <location>
        <begin position="428"/>
        <end position="464"/>
    </location>
</feature>
<accession>A0A2T6ZK20</accession>
<feature type="compositionally biased region" description="Low complexity" evidence="2">
    <location>
        <begin position="576"/>
        <end position="604"/>
    </location>
</feature>
<reference evidence="4 5" key="1">
    <citation type="submission" date="2017-04" db="EMBL/GenBank/DDBJ databases">
        <title>Draft genome sequence of Tuber borchii Vittad., a whitish edible truffle.</title>
        <authorList>
            <consortium name="DOE Joint Genome Institute"/>
            <person name="Murat C."/>
            <person name="Kuo A."/>
            <person name="Barry K.W."/>
            <person name="Clum A."/>
            <person name="Dockter R.B."/>
            <person name="Fauchery L."/>
            <person name="Iotti M."/>
            <person name="Kohler A."/>
            <person name="Labutti K."/>
            <person name="Lindquist E.A."/>
            <person name="Lipzen A."/>
            <person name="Ohm R.A."/>
            <person name="Wang M."/>
            <person name="Grigoriev I.V."/>
            <person name="Zambonelli A."/>
            <person name="Martin F.M."/>
        </authorList>
    </citation>
    <scope>NUCLEOTIDE SEQUENCE [LARGE SCALE GENOMIC DNA]</scope>
    <source>
        <strain evidence="4 5">Tbo3840</strain>
    </source>
</reference>
<dbReference type="InterPro" id="IPR001138">
    <property type="entry name" value="Zn2Cys6_DnaBD"/>
</dbReference>
<feature type="compositionally biased region" description="Low complexity" evidence="2">
    <location>
        <begin position="151"/>
        <end position="169"/>
    </location>
</feature>
<dbReference type="STRING" id="42251.A0A2T6ZK20"/>
<dbReference type="CDD" id="cd00067">
    <property type="entry name" value="GAL4"/>
    <property type="match status" value="1"/>
</dbReference>
<dbReference type="GO" id="GO:0008270">
    <property type="term" value="F:zinc ion binding"/>
    <property type="evidence" value="ECO:0007669"/>
    <property type="project" value="InterPro"/>
</dbReference>
<dbReference type="AlphaFoldDB" id="A0A2T6ZK20"/>
<dbReference type="OrthoDB" id="5394557at2759"/>
<feature type="region of interest" description="Disordered" evidence="2">
    <location>
        <begin position="492"/>
        <end position="608"/>
    </location>
</feature>
<feature type="compositionally biased region" description="Polar residues" evidence="2">
    <location>
        <begin position="45"/>
        <end position="70"/>
    </location>
</feature>
<dbReference type="Proteomes" id="UP000244722">
    <property type="component" value="Unassembled WGS sequence"/>
</dbReference>
<feature type="domain" description="Zn(2)-C6 fungal-type" evidence="3">
    <location>
        <begin position="79"/>
        <end position="115"/>
    </location>
</feature>
<dbReference type="SUPFAM" id="SSF57701">
    <property type="entry name" value="Zn2/Cys6 DNA-binding domain"/>
    <property type="match status" value="1"/>
</dbReference>
<keyword evidence="5" id="KW-1185">Reference proteome</keyword>
<evidence type="ECO:0000313" key="4">
    <source>
        <dbReference type="EMBL" id="PUU75837.1"/>
    </source>
</evidence>
<sequence length="623" mass="64248">MTRHALNQLTYANDPSLEYRPPRAIPPMTRDGSMALSLCRQNPRTDPMIRQTSRSGSGSHGASTNANSGGTPRRRIQVACGRCRKRKIRCSGDPGDSTGCGNCKAASVPQGTCVFLRVQCEMAELVPDHMLMVSGYEQVSSAAIDLPPHPYSSSSTPSSSSSLALGHPHPNIPSSTLHHHHGLNSQHLMGQLSMRHHTINPSGLSSDVMPLKSAHHQDTIGGTGGTDGSSLILGGGIGLSSHRGSYEGDMSNGTSGGSGMSGGDLYHGNYPQFLQPEIATASSLMSGQQGQWSPLTSSGRQANSGLYLDQDQGPNLQNYIPASSARMSSHTSLDGYNTMFPALNSLSSSLPEGISLRTTLAEGVSPRTTLADRVTLPSPFRTPASESITLRSSGASDLTSSNYVTQGIQPPTVGRSYPSWAADPGFTTTSASSGNLTIPTTKASSASISPPLSYLSPTVSQPAQSIMPPALPLPPPALHSYSTNTSPIFPLSSSNSSLLPSGPHSSSILNSNFDSFPSQPLQSLSQQPKSVRSDSESSSSGANTSGTSGSSGTSTSAGSSGNGSACTAGGTGAGSSGSKVNTPAPTMRTSSTSSSAYSPTYSRSNIGGHHDFVTKLLAAHVAD</sequence>
<feature type="region of interest" description="Disordered" evidence="2">
    <location>
        <begin position="1"/>
        <end position="24"/>
    </location>
</feature>
<gene>
    <name evidence="4" type="ORF">B9Z19DRAFT_1116223</name>
</gene>
<dbReference type="GO" id="GO:0000981">
    <property type="term" value="F:DNA-binding transcription factor activity, RNA polymerase II-specific"/>
    <property type="evidence" value="ECO:0007669"/>
    <property type="project" value="InterPro"/>
</dbReference>
<evidence type="ECO:0000256" key="1">
    <source>
        <dbReference type="ARBA" id="ARBA00023242"/>
    </source>
</evidence>
<evidence type="ECO:0000256" key="2">
    <source>
        <dbReference type="SAM" id="MobiDB-lite"/>
    </source>
</evidence>
<evidence type="ECO:0000259" key="3">
    <source>
        <dbReference type="PROSITE" id="PS50048"/>
    </source>
</evidence>
<feature type="compositionally biased region" description="Polar residues" evidence="2">
    <location>
        <begin position="1"/>
        <end position="13"/>
    </location>
</feature>
<feature type="compositionally biased region" description="Low complexity" evidence="2">
    <location>
        <begin position="492"/>
        <end position="509"/>
    </location>
</feature>
<dbReference type="InterPro" id="IPR036864">
    <property type="entry name" value="Zn2-C6_fun-type_DNA-bd_sf"/>
</dbReference>
<dbReference type="EMBL" id="NESQ01000213">
    <property type="protein sequence ID" value="PUU75837.1"/>
    <property type="molecule type" value="Genomic_DNA"/>
</dbReference>
<feature type="region of interest" description="Disordered" evidence="2">
    <location>
        <begin position="45"/>
        <end position="73"/>
    </location>
</feature>
<feature type="region of interest" description="Disordered" evidence="2">
    <location>
        <begin position="428"/>
        <end position="471"/>
    </location>
</feature>
<keyword evidence="1" id="KW-0539">Nucleus</keyword>
<proteinExistence type="predicted"/>
<name>A0A2T6ZK20_TUBBO</name>
<dbReference type="SMART" id="SM00066">
    <property type="entry name" value="GAL4"/>
    <property type="match status" value="1"/>
</dbReference>
<comment type="caution">
    <text evidence="4">The sequence shown here is derived from an EMBL/GenBank/DDBJ whole genome shotgun (WGS) entry which is preliminary data.</text>
</comment>
<feature type="compositionally biased region" description="Low complexity" evidence="2">
    <location>
        <begin position="517"/>
        <end position="528"/>
    </location>
</feature>
<dbReference type="Gene3D" id="4.10.240.10">
    <property type="entry name" value="Zn(2)-C6 fungal-type DNA-binding domain"/>
    <property type="match status" value="1"/>
</dbReference>
<feature type="compositionally biased region" description="Low complexity" evidence="2">
    <location>
        <begin position="537"/>
        <end position="568"/>
    </location>
</feature>
<organism evidence="4 5">
    <name type="scientific">Tuber borchii</name>
    <name type="common">White truffle</name>
    <dbReference type="NCBI Taxonomy" id="42251"/>
    <lineage>
        <taxon>Eukaryota</taxon>
        <taxon>Fungi</taxon>
        <taxon>Dikarya</taxon>
        <taxon>Ascomycota</taxon>
        <taxon>Pezizomycotina</taxon>
        <taxon>Pezizomycetes</taxon>
        <taxon>Pezizales</taxon>
        <taxon>Tuberaceae</taxon>
        <taxon>Tuber</taxon>
    </lineage>
</organism>
<feature type="region of interest" description="Disordered" evidence="2">
    <location>
        <begin position="147"/>
        <end position="181"/>
    </location>
</feature>
<dbReference type="PROSITE" id="PS50048">
    <property type="entry name" value="ZN2_CY6_FUNGAL_2"/>
    <property type="match status" value="1"/>
</dbReference>
<protein>
    <recommendedName>
        <fullName evidence="3">Zn(2)-C6 fungal-type domain-containing protein</fullName>
    </recommendedName>
</protein>